<gene>
    <name evidence="1" type="ORF">B1A_17082</name>
</gene>
<dbReference type="EMBL" id="AUZX01012555">
    <property type="protein sequence ID" value="EQD38902.1"/>
    <property type="molecule type" value="Genomic_DNA"/>
</dbReference>
<feature type="non-terminal residue" evidence="1">
    <location>
        <position position="202"/>
    </location>
</feature>
<evidence type="ECO:0008006" key="2">
    <source>
        <dbReference type="Google" id="ProtNLM"/>
    </source>
</evidence>
<proteinExistence type="predicted"/>
<protein>
    <recommendedName>
        <fullName evidence="2">Outer membrane protein beta-barrel domain-containing protein</fullName>
    </recommendedName>
</protein>
<accession>T0Z3L9</accession>
<organism evidence="1">
    <name type="scientific">mine drainage metagenome</name>
    <dbReference type="NCBI Taxonomy" id="410659"/>
    <lineage>
        <taxon>unclassified sequences</taxon>
        <taxon>metagenomes</taxon>
        <taxon>ecological metagenomes</taxon>
    </lineage>
</organism>
<dbReference type="AlphaFoldDB" id="T0Z3L9"/>
<sequence length="202" mass="21410">MNGCKKTVKGLSALLLTATLLFTGMMLPAKSWAVTSAPGVWDLMVFGNYDMVSPNTGAVMQNSSTPTWNNELNNGYGAGLGLAYWFNDTIAFRLMVQGNFSQVSSSVASKMAYESAPITGGFEAKLYGDTDYYVYALVDAGAAYELGLPNTSSPTLSATGSTNAWSSYGDAGLGLNLDYVFVEVKVAYLMDSMPKTAGQNAL</sequence>
<reference evidence="1" key="2">
    <citation type="journal article" date="2014" name="ISME J.">
        <title>Microbial stratification in low pH oxic and suboxic macroscopic growths along an acid mine drainage.</title>
        <authorList>
            <person name="Mendez-Garcia C."/>
            <person name="Mesa V."/>
            <person name="Sprenger R.R."/>
            <person name="Richter M."/>
            <person name="Diez M.S."/>
            <person name="Solano J."/>
            <person name="Bargiela R."/>
            <person name="Golyshina O.V."/>
            <person name="Manteca A."/>
            <person name="Ramos J.L."/>
            <person name="Gallego J.R."/>
            <person name="Llorente I."/>
            <person name="Martins Dos Santos V.A."/>
            <person name="Jensen O.N."/>
            <person name="Pelaez A.I."/>
            <person name="Sanchez J."/>
            <person name="Ferrer M."/>
        </authorList>
    </citation>
    <scope>NUCLEOTIDE SEQUENCE</scope>
</reference>
<reference evidence="1" key="1">
    <citation type="submission" date="2013-08" db="EMBL/GenBank/DDBJ databases">
        <authorList>
            <person name="Mendez C."/>
            <person name="Richter M."/>
            <person name="Ferrer M."/>
            <person name="Sanchez J."/>
        </authorList>
    </citation>
    <scope>NUCLEOTIDE SEQUENCE</scope>
</reference>
<name>T0Z3L9_9ZZZZ</name>
<comment type="caution">
    <text evidence="1">The sequence shown here is derived from an EMBL/GenBank/DDBJ whole genome shotgun (WGS) entry which is preliminary data.</text>
</comment>
<evidence type="ECO:0000313" key="1">
    <source>
        <dbReference type="EMBL" id="EQD38902.1"/>
    </source>
</evidence>